<feature type="transmembrane region" description="Helical" evidence="1">
    <location>
        <begin position="49"/>
        <end position="69"/>
    </location>
</feature>
<geneLocation type="plasmid" evidence="2">
    <name>unnamed</name>
</geneLocation>
<dbReference type="InterPro" id="IPR004248">
    <property type="entry name" value="Borrelia_plasmid_OrfD"/>
</dbReference>
<dbReference type="AlphaFoldDB" id="W5SJS3"/>
<gene>
    <name evidence="2" type="ORF">BCD_1099</name>
</gene>
<reference evidence="2" key="1">
    <citation type="submission" date="2013-02" db="EMBL/GenBank/DDBJ databases">
        <title>Comparative genomics of Borrelia species.</title>
        <authorList>
            <person name="Schwan T.G."/>
            <person name="Raffel S.J."/>
            <person name="Porcella S.F."/>
        </authorList>
    </citation>
    <scope>NUCLEOTIDE SEQUENCE</scope>
    <source>
        <strain evidence="2">DOU</strain>
        <plasmid evidence="2">unnamed</plasmid>
    </source>
</reference>
<evidence type="ECO:0000313" key="2">
    <source>
        <dbReference type="EMBL" id="AHH07165.1"/>
    </source>
</evidence>
<dbReference type="Pfam" id="PF02999">
    <property type="entry name" value="Borrelia_orfD"/>
    <property type="match status" value="1"/>
</dbReference>
<accession>W5SJS3</accession>
<name>W5SJS3_9SPIR</name>
<keyword evidence="1" id="KW-0812">Transmembrane</keyword>
<proteinExistence type="predicted"/>
<dbReference type="EMBL" id="CP004303">
    <property type="protein sequence ID" value="AHH07165.1"/>
    <property type="molecule type" value="Genomic_DNA"/>
</dbReference>
<dbReference type="HOGENOM" id="CLU_160505_0_0_12"/>
<keyword evidence="1" id="KW-1133">Transmembrane helix</keyword>
<dbReference type="PROSITE" id="PS51257">
    <property type="entry name" value="PROKAR_LIPOPROTEIN"/>
    <property type="match status" value="1"/>
</dbReference>
<organism evidence="2">
    <name type="scientific">Borrelia crocidurae DOU</name>
    <dbReference type="NCBI Taxonomy" id="1293575"/>
    <lineage>
        <taxon>Bacteria</taxon>
        <taxon>Pseudomonadati</taxon>
        <taxon>Spirochaetota</taxon>
        <taxon>Spirochaetia</taxon>
        <taxon>Spirochaetales</taxon>
        <taxon>Borreliaceae</taxon>
        <taxon>Borrelia</taxon>
    </lineage>
</organism>
<evidence type="ECO:0000256" key="1">
    <source>
        <dbReference type="SAM" id="Phobius"/>
    </source>
</evidence>
<protein>
    <submittedName>
        <fullName evidence="2">Uncharacterized protein</fullName>
    </submittedName>
</protein>
<keyword evidence="2" id="KW-0614">Plasmid</keyword>
<sequence length="133" mass="15366">MNGFVVKKSCLLSLLLVVILFSCKSIPSLPVEPILLDKNDPVSLAIDEAALFQCAISLNLWLVAAKKYVDRYYKRDKFPYFEEFDPTYKGGDGELGLTKRIAYYKRYIEEIKPIVVSVYHKYTQVYLEEQGRI</sequence>
<keyword evidence="1" id="KW-0472">Membrane</keyword>
<dbReference type="RefSeq" id="WP_025401184.1">
    <property type="nucleotide sequence ID" value="NZ_CP004303.1"/>
</dbReference>